<dbReference type="GO" id="GO:0006412">
    <property type="term" value="P:translation"/>
    <property type="evidence" value="ECO:0007669"/>
    <property type="project" value="UniProtKB-UniRule"/>
</dbReference>
<evidence type="ECO:0000256" key="6">
    <source>
        <dbReference type="ARBA" id="ARBA00023274"/>
    </source>
</evidence>
<dbReference type="PANTHER" id="PTHR11661">
    <property type="entry name" value="60S RIBOSOMAL PROTEIN L12"/>
    <property type="match status" value="1"/>
</dbReference>
<dbReference type="NCBIfam" id="TIGR01632">
    <property type="entry name" value="L11_bact"/>
    <property type="match status" value="1"/>
</dbReference>
<dbReference type="InterPro" id="IPR036796">
    <property type="entry name" value="Ribosomal_uL11_N_sf"/>
</dbReference>
<dbReference type="InterPro" id="IPR006519">
    <property type="entry name" value="Ribosomal_uL11_bac-typ"/>
</dbReference>
<dbReference type="Gene3D" id="1.10.10.250">
    <property type="entry name" value="Ribosomal protein L11, C-terminal domain"/>
    <property type="match status" value="1"/>
</dbReference>
<dbReference type="InterPro" id="IPR020783">
    <property type="entry name" value="Ribosomal_uL11_C"/>
</dbReference>
<dbReference type="EMBL" id="MFEH01000004">
    <property type="protein sequence ID" value="OGE73839.1"/>
    <property type="molecule type" value="Genomic_DNA"/>
</dbReference>
<dbReference type="GO" id="GO:0003735">
    <property type="term" value="F:structural constituent of ribosome"/>
    <property type="evidence" value="ECO:0007669"/>
    <property type="project" value="InterPro"/>
</dbReference>
<dbReference type="HAMAP" id="MF_00736">
    <property type="entry name" value="Ribosomal_uL11"/>
    <property type="match status" value="1"/>
</dbReference>
<dbReference type="Gene3D" id="3.30.1550.10">
    <property type="entry name" value="Ribosomal protein L11/L12, N-terminal domain"/>
    <property type="match status" value="1"/>
</dbReference>
<dbReference type="STRING" id="1817821.A2717_04375"/>
<organism evidence="12 13">
    <name type="scientific">Candidatus Doudnabacteria bacterium RIFCSPHIGHO2_01_FULL_41_86</name>
    <dbReference type="NCBI Taxonomy" id="1817821"/>
    <lineage>
        <taxon>Bacteria</taxon>
        <taxon>Candidatus Doudnaibacteriota</taxon>
    </lineage>
</organism>
<comment type="function">
    <text evidence="7 9">Forms part of the ribosomal stalk which helps the ribosome interact with GTP-bound translation factors.</text>
</comment>
<name>A0A1F5N877_9BACT</name>
<dbReference type="InterPro" id="IPR036769">
    <property type="entry name" value="Ribosomal_uL11_C_sf"/>
</dbReference>
<comment type="PTM">
    <text evidence="7 9">One or more lysine residues are methylated.</text>
</comment>
<reference evidence="12 13" key="1">
    <citation type="journal article" date="2016" name="Nat. Commun.">
        <title>Thousands of microbial genomes shed light on interconnected biogeochemical processes in an aquifer system.</title>
        <authorList>
            <person name="Anantharaman K."/>
            <person name="Brown C.T."/>
            <person name="Hug L.A."/>
            <person name="Sharon I."/>
            <person name="Castelle C.J."/>
            <person name="Probst A.J."/>
            <person name="Thomas B.C."/>
            <person name="Singh A."/>
            <person name="Wilkins M.J."/>
            <person name="Karaoz U."/>
            <person name="Brodie E.L."/>
            <person name="Williams K.H."/>
            <person name="Hubbard S.S."/>
            <person name="Banfield J.F."/>
        </authorList>
    </citation>
    <scope>NUCLEOTIDE SEQUENCE [LARGE SCALE GENOMIC DNA]</scope>
</reference>
<dbReference type="PANTHER" id="PTHR11661:SF1">
    <property type="entry name" value="LARGE RIBOSOMAL SUBUNIT PROTEIN UL11M"/>
    <property type="match status" value="1"/>
</dbReference>
<dbReference type="FunFam" id="3.30.1550.10:FF:000006">
    <property type="entry name" value="50S ribosomal protein L11"/>
    <property type="match status" value="1"/>
</dbReference>
<evidence type="ECO:0000313" key="12">
    <source>
        <dbReference type="EMBL" id="OGE73839.1"/>
    </source>
</evidence>
<keyword evidence="5 7" id="KW-0689">Ribosomal protein</keyword>
<keyword evidence="4 7" id="KW-0694">RNA-binding</keyword>
<dbReference type="CDD" id="cd00349">
    <property type="entry name" value="Ribosomal_L11"/>
    <property type="match status" value="1"/>
</dbReference>
<evidence type="ECO:0000256" key="5">
    <source>
        <dbReference type="ARBA" id="ARBA00022980"/>
    </source>
</evidence>
<gene>
    <name evidence="7" type="primary">rplK</name>
    <name evidence="12" type="ORF">A2717_04375</name>
</gene>
<accession>A0A1F5N877</accession>
<evidence type="ECO:0000256" key="4">
    <source>
        <dbReference type="ARBA" id="ARBA00022884"/>
    </source>
</evidence>
<dbReference type="GO" id="GO:0022625">
    <property type="term" value="C:cytosolic large ribosomal subunit"/>
    <property type="evidence" value="ECO:0007669"/>
    <property type="project" value="TreeGrafter"/>
</dbReference>
<proteinExistence type="inferred from homology"/>
<evidence type="ECO:0000256" key="3">
    <source>
        <dbReference type="ARBA" id="ARBA00022730"/>
    </source>
</evidence>
<evidence type="ECO:0000256" key="7">
    <source>
        <dbReference type="HAMAP-Rule" id="MF_00736"/>
    </source>
</evidence>
<comment type="similarity">
    <text evidence="1 7 8">Belongs to the universal ribosomal protein uL11 family.</text>
</comment>
<feature type="domain" description="Large ribosomal subunit protein uL11 C-terminal" evidence="10">
    <location>
        <begin position="71"/>
        <end position="139"/>
    </location>
</feature>
<dbReference type="FunFam" id="1.10.10.250:FF:000001">
    <property type="entry name" value="50S ribosomal protein L11"/>
    <property type="match status" value="1"/>
</dbReference>
<evidence type="ECO:0000256" key="1">
    <source>
        <dbReference type="ARBA" id="ARBA00010537"/>
    </source>
</evidence>
<dbReference type="Proteomes" id="UP000177610">
    <property type="component" value="Unassembled WGS sequence"/>
</dbReference>
<evidence type="ECO:0000256" key="9">
    <source>
        <dbReference type="RuleBase" id="RU003979"/>
    </source>
</evidence>
<evidence type="ECO:0000259" key="10">
    <source>
        <dbReference type="Pfam" id="PF00298"/>
    </source>
</evidence>
<dbReference type="InterPro" id="IPR020784">
    <property type="entry name" value="Ribosomal_uL11_N"/>
</dbReference>
<keyword evidence="6 7" id="KW-0687">Ribonucleoprotein</keyword>
<sequence length="140" mass="14710">MAKKVKTIVKIQLQAGKATPSQQTGTALGPHGINIGQFLKEFNEKTGAMGDIVVPAEITIFEDRSYTFILKTPPASILIGKAAGIAKGSGDPLKNKVGSITKAQLRAIAEQKLPDLNANDLEAAEKIVAGTARSMGVEIK</sequence>
<dbReference type="Pfam" id="PF00298">
    <property type="entry name" value="Ribosomal_L11"/>
    <property type="match status" value="1"/>
</dbReference>
<feature type="domain" description="Large ribosomal subunit protein uL11 N-terminal" evidence="11">
    <location>
        <begin position="9"/>
        <end position="66"/>
    </location>
</feature>
<dbReference type="GO" id="GO:0070180">
    <property type="term" value="F:large ribosomal subunit rRNA binding"/>
    <property type="evidence" value="ECO:0007669"/>
    <property type="project" value="UniProtKB-UniRule"/>
</dbReference>
<evidence type="ECO:0000313" key="13">
    <source>
        <dbReference type="Proteomes" id="UP000177610"/>
    </source>
</evidence>
<evidence type="ECO:0000256" key="8">
    <source>
        <dbReference type="RuleBase" id="RU003978"/>
    </source>
</evidence>
<keyword evidence="2 7" id="KW-0488">Methylation</keyword>
<dbReference type="InterPro" id="IPR000911">
    <property type="entry name" value="Ribosomal_uL11"/>
</dbReference>
<dbReference type="SUPFAM" id="SSF54747">
    <property type="entry name" value="Ribosomal L11/L12e N-terminal domain"/>
    <property type="match status" value="1"/>
</dbReference>
<dbReference type="SMART" id="SM00649">
    <property type="entry name" value="RL11"/>
    <property type="match status" value="1"/>
</dbReference>
<keyword evidence="3 7" id="KW-0699">rRNA-binding</keyword>
<dbReference type="Pfam" id="PF03946">
    <property type="entry name" value="Ribosomal_L11_N"/>
    <property type="match status" value="1"/>
</dbReference>
<protein>
    <recommendedName>
        <fullName evidence="7">Large ribosomal subunit protein uL11</fullName>
    </recommendedName>
</protein>
<evidence type="ECO:0000256" key="2">
    <source>
        <dbReference type="ARBA" id="ARBA00022481"/>
    </source>
</evidence>
<comment type="subunit">
    <text evidence="7">Part of the ribosomal stalk of the 50S ribosomal subunit. Interacts with L10 and the large rRNA to form the base of the stalk. L10 forms an elongated spine to which L12 dimers bind in a sequential fashion forming a multimeric L10(L12)X complex.</text>
</comment>
<comment type="caution">
    <text evidence="12">The sequence shown here is derived from an EMBL/GenBank/DDBJ whole genome shotgun (WGS) entry which is preliminary data.</text>
</comment>
<dbReference type="SUPFAM" id="SSF46906">
    <property type="entry name" value="Ribosomal protein L11, C-terminal domain"/>
    <property type="match status" value="1"/>
</dbReference>
<dbReference type="AlphaFoldDB" id="A0A1F5N877"/>
<evidence type="ECO:0000259" key="11">
    <source>
        <dbReference type="Pfam" id="PF03946"/>
    </source>
</evidence>